<comment type="caution">
    <text evidence="1">The sequence shown here is derived from an EMBL/GenBank/DDBJ whole genome shotgun (WGS) entry which is preliminary data.</text>
</comment>
<accession>A0A073BAY9</accession>
<dbReference type="OrthoDB" id="3701137at2"/>
<reference evidence="1 2" key="1">
    <citation type="submission" date="2014-06" db="EMBL/GenBank/DDBJ databases">
        <title>Saccharopolyspora rectivirgula DSM-43113 Genome sequencing.</title>
        <authorList>
            <person name="Barrera C."/>
            <person name="Millon L."/>
            <person name="Rognon B."/>
            <person name="Zaugg C."/>
            <person name="Monod M."/>
        </authorList>
    </citation>
    <scope>NUCLEOTIDE SEQUENCE [LARGE SCALE GENOMIC DNA]</scope>
    <source>
        <strain evidence="1 2">DSM 43113</strain>
    </source>
</reference>
<sequence>MAVGERSYRIEVLAGGDPLRKERMTRDLRDALAELEGVQVEFAKADAIAPGSKSGALNDLALVVSSGAAAVMSRSFAEVLKTAIAEWCRKERRRKVRITRGDSEVEITGKPDARQEEIIREFVQNTGGDA</sequence>
<keyword evidence="2" id="KW-1185">Reference proteome</keyword>
<dbReference type="AlphaFoldDB" id="A0A073BAY9"/>
<gene>
    <name evidence="1" type="ORF">GU90_06895</name>
</gene>
<protein>
    <submittedName>
        <fullName evidence="1">Uncharacterized protein</fullName>
    </submittedName>
</protein>
<dbReference type="eggNOG" id="ENOG5034A8H">
    <property type="taxonomic scope" value="Bacteria"/>
</dbReference>
<dbReference type="Proteomes" id="UP000031419">
    <property type="component" value="Unassembled WGS sequence"/>
</dbReference>
<dbReference type="InterPro" id="IPR045428">
    <property type="entry name" value="EACC1"/>
</dbReference>
<dbReference type="EMBL" id="JNVU01000017">
    <property type="protein sequence ID" value="KEI44944.1"/>
    <property type="molecule type" value="Genomic_DNA"/>
</dbReference>
<evidence type="ECO:0000313" key="1">
    <source>
        <dbReference type="EMBL" id="KEI44944.1"/>
    </source>
</evidence>
<dbReference type="Pfam" id="PF19953">
    <property type="entry name" value="EACC1"/>
    <property type="match status" value="1"/>
</dbReference>
<proteinExistence type="predicted"/>
<evidence type="ECO:0000313" key="2">
    <source>
        <dbReference type="Proteomes" id="UP000031419"/>
    </source>
</evidence>
<organism evidence="1 2">
    <name type="scientific">Saccharopolyspora rectivirgula</name>
    <dbReference type="NCBI Taxonomy" id="28042"/>
    <lineage>
        <taxon>Bacteria</taxon>
        <taxon>Bacillati</taxon>
        <taxon>Actinomycetota</taxon>
        <taxon>Actinomycetes</taxon>
        <taxon>Pseudonocardiales</taxon>
        <taxon>Pseudonocardiaceae</taxon>
        <taxon>Saccharopolyspora</taxon>
    </lineage>
</organism>
<name>A0A073BAY9_9PSEU</name>